<protein>
    <submittedName>
        <fullName evidence="1">Type I-F CRISPR-associated protein Cas7f/Csy3</fullName>
    </submittedName>
</protein>
<name>A0ABY6GSU0_9GAMM</name>
<organism evidence="1 2">
    <name type="scientific">Endozoicomonas euniceicola</name>
    <dbReference type="NCBI Taxonomy" id="1234143"/>
    <lineage>
        <taxon>Bacteria</taxon>
        <taxon>Pseudomonadati</taxon>
        <taxon>Pseudomonadota</taxon>
        <taxon>Gammaproteobacteria</taxon>
        <taxon>Oceanospirillales</taxon>
        <taxon>Endozoicomonadaceae</taxon>
        <taxon>Endozoicomonas</taxon>
    </lineage>
</organism>
<reference evidence="1" key="1">
    <citation type="submission" date="2022-10" db="EMBL/GenBank/DDBJ databases">
        <title>Completed Genome Sequence of two octocoral isolated bacterium, Endozoicomonas euniceicola EF212T and Endozoicomonas gorgoniicola PS125T.</title>
        <authorList>
            <person name="Chiou Y.-J."/>
            <person name="Chen Y.-H."/>
        </authorList>
    </citation>
    <scope>NUCLEOTIDE SEQUENCE</scope>
    <source>
        <strain evidence="1">EF212</strain>
    </source>
</reference>
<keyword evidence="2" id="KW-1185">Reference proteome</keyword>
<evidence type="ECO:0000313" key="2">
    <source>
        <dbReference type="Proteomes" id="UP001163255"/>
    </source>
</evidence>
<dbReference type="Pfam" id="PF09615">
    <property type="entry name" value="Cas_Csy3"/>
    <property type="match status" value="1"/>
</dbReference>
<dbReference type="Proteomes" id="UP001163255">
    <property type="component" value="Chromosome"/>
</dbReference>
<accession>A0ABY6GSU0</accession>
<sequence length="348" mass="40574">MASSRQLHFNRSIEIGPGYMRSKSSTTGEVYSIHVQKRHIKGPPSDYATLKGKNEQNLDTPNVFHEEFIRNEPGDYLLVEFEGYLLNNCFFPKTPDSEARTEILQFLELFRDKGGFGVLARYIFQNIVNLRWLRRNNEIFSYKRQVVFKTHEFEHSFTLPSWNELPALEEIEADDPGAVRQCIAFIESRLHKNNIDRWFKVEAELYTGRRLNIFPAQEMNIGQINNNPEKNHSPGRMFVKGIDEKTGKATIPLIDERHILHALYTYDYSYTEDIDALPINVNPSGFHEEEGRHYRDYQQGNCVYNYQEQLSSLTKKLQKVNEAEDIPNECHYLCTNYLKGGVFGEKSE</sequence>
<proteinExistence type="predicted"/>
<evidence type="ECO:0000313" key="1">
    <source>
        <dbReference type="EMBL" id="UYM15191.1"/>
    </source>
</evidence>
<dbReference type="EMBL" id="CP103300">
    <property type="protein sequence ID" value="UYM15191.1"/>
    <property type="molecule type" value="Genomic_DNA"/>
</dbReference>
<gene>
    <name evidence="1" type="ORF">NX720_20360</name>
</gene>
<dbReference type="InterPro" id="IPR013399">
    <property type="entry name" value="CRISPR-assoc_prot_Csy3"/>
</dbReference>
<dbReference type="RefSeq" id="WP_262597084.1">
    <property type="nucleotide sequence ID" value="NZ_CP103300.1"/>
</dbReference>